<evidence type="ECO:0000256" key="6">
    <source>
        <dbReference type="SAM" id="Phobius"/>
    </source>
</evidence>
<feature type="transmembrane region" description="Helical" evidence="6">
    <location>
        <begin position="36"/>
        <end position="56"/>
    </location>
</feature>
<proteinExistence type="inferred from homology"/>
<keyword evidence="2" id="KW-0488">Methylation</keyword>
<dbReference type="Proteomes" id="UP000184339">
    <property type="component" value="Unassembled WGS sequence"/>
</dbReference>
<evidence type="ECO:0000256" key="5">
    <source>
        <dbReference type="SAM" id="MobiDB-lite"/>
    </source>
</evidence>
<dbReference type="InterPro" id="IPR047347">
    <property type="entry name" value="YvaQ-like_sensor"/>
</dbReference>
<dbReference type="GO" id="GO:0005886">
    <property type="term" value="C:plasma membrane"/>
    <property type="evidence" value="ECO:0007669"/>
    <property type="project" value="TreeGrafter"/>
</dbReference>
<keyword evidence="9" id="KW-1185">Reference proteome</keyword>
<dbReference type="CDD" id="cd19411">
    <property type="entry name" value="MCP2201-like_sensor"/>
    <property type="match status" value="1"/>
</dbReference>
<evidence type="ECO:0000256" key="2">
    <source>
        <dbReference type="ARBA" id="ARBA00022481"/>
    </source>
</evidence>
<dbReference type="EMBL" id="FRCX01000005">
    <property type="protein sequence ID" value="SHN16512.1"/>
    <property type="molecule type" value="Genomic_DNA"/>
</dbReference>
<evidence type="ECO:0000256" key="4">
    <source>
        <dbReference type="PROSITE-ProRule" id="PRU00284"/>
    </source>
</evidence>
<evidence type="ECO:0000313" key="8">
    <source>
        <dbReference type="EMBL" id="SHN16512.1"/>
    </source>
</evidence>
<dbReference type="InterPro" id="IPR051310">
    <property type="entry name" value="MCP_chemotaxis"/>
</dbReference>
<keyword evidence="6" id="KW-0812">Transmembrane</keyword>
<evidence type="ECO:0000313" key="9">
    <source>
        <dbReference type="Proteomes" id="UP000184339"/>
    </source>
</evidence>
<comment type="subcellular location">
    <subcellularLocation>
        <location evidence="1">Membrane</location>
    </subcellularLocation>
</comment>
<comment type="similarity">
    <text evidence="3">Belongs to the methyl-accepting chemotaxis (MCP) protein family.</text>
</comment>
<reference evidence="9" key="1">
    <citation type="submission" date="2016-11" db="EMBL/GenBank/DDBJ databases">
        <authorList>
            <person name="Varghese N."/>
            <person name="Submissions S."/>
        </authorList>
    </citation>
    <scope>NUCLEOTIDE SEQUENCE [LARGE SCALE GENOMIC DNA]</scope>
    <source>
        <strain evidence="9">Sac-22</strain>
    </source>
</reference>
<dbReference type="Gene3D" id="1.10.287.950">
    <property type="entry name" value="Methyl-accepting chemotaxis protein"/>
    <property type="match status" value="1"/>
</dbReference>
<sequence length="607" mass="63784">MGGRSKSRVIRGNFINSVNYEEDEMNLAKMKVGTRLGLGFALVLLFLVAVTAVGILRMSQIQNRLDHVISVNNVVSRLVVDMRNNVGERINSLRVLTMIADPADMEQDMNRIKELAGKYADAQNKLSAQFAQEATAEEKALLATVKESEGVAMPAIAKASELWLAGKAEEATRVLVKEIRPAQKKWMTALEQLGALEDKMNAQMQVDAANGFSSARTFMIIMGLLAVAISVAAALVITRGLLKQLGGEPDYTASIAGSIANGDLSVLIDTNSGDKDSLLAEMKEMRNSLVDIVGQVRTGTETIGTASREIAAGNVDLSSRTEMQASSLEKTASAMDELTSTVKQNADNAREANQLASAASDVAVKGGQVVSQVVDTMSSIDASAKKIVDIIGVIDGIAFQTNILALNAAVEAARAGEQGRGFAVVASEVRNLAQRSAAAAKEIKALIDDSVEKVGAGTKLVGQAGMTMDEVVSSVRRVTDIMGEIANASQEQSAGIAQVNQSIIEMDSMTQQNAALVEEAAAAAQSLQDQAGELARVVSIFKLVEGEERIAVAAPAFATKAATVKPIAAARAPVKKLATKPAAAPAAKPKKVASAASTAGSDEWEEF</sequence>
<accession>A0A1M7PHG9</accession>
<gene>
    <name evidence="8" type="ORF">SAMN05192549_10583</name>
</gene>
<feature type="transmembrane region" description="Helical" evidence="6">
    <location>
        <begin position="218"/>
        <end position="242"/>
    </location>
</feature>
<feature type="domain" description="Methyl-accepting transducer" evidence="7">
    <location>
        <begin position="299"/>
        <end position="528"/>
    </location>
</feature>
<feature type="compositionally biased region" description="Low complexity" evidence="5">
    <location>
        <begin position="579"/>
        <end position="599"/>
    </location>
</feature>
<keyword evidence="6" id="KW-0472">Membrane</keyword>
<dbReference type="GO" id="GO:0004888">
    <property type="term" value="F:transmembrane signaling receptor activity"/>
    <property type="evidence" value="ECO:0007669"/>
    <property type="project" value="TreeGrafter"/>
</dbReference>
<evidence type="ECO:0000259" key="7">
    <source>
        <dbReference type="PROSITE" id="PS50111"/>
    </source>
</evidence>
<dbReference type="SMART" id="SM00283">
    <property type="entry name" value="MA"/>
    <property type="match status" value="1"/>
</dbReference>
<dbReference type="Pfam" id="PF00015">
    <property type="entry name" value="MCPsignal"/>
    <property type="match status" value="1"/>
</dbReference>
<dbReference type="Pfam" id="PF12729">
    <property type="entry name" value="4HB_MCP_1"/>
    <property type="match status" value="1"/>
</dbReference>
<feature type="region of interest" description="Disordered" evidence="5">
    <location>
        <begin position="579"/>
        <end position="607"/>
    </location>
</feature>
<dbReference type="PROSITE" id="PS50111">
    <property type="entry name" value="CHEMOTAXIS_TRANSDUC_2"/>
    <property type="match status" value="1"/>
</dbReference>
<keyword evidence="4" id="KW-0807">Transducer</keyword>
<dbReference type="InterPro" id="IPR004089">
    <property type="entry name" value="MCPsignal_dom"/>
</dbReference>
<organism evidence="8 9">
    <name type="scientific">Duganella sacchari</name>
    <dbReference type="NCBI Taxonomy" id="551987"/>
    <lineage>
        <taxon>Bacteria</taxon>
        <taxon>Pseudomonadati</taxon>
        <taxon>Pseudomonadota</taxon>
        <taxon>Betaproteobacteria</taxon>
        <taxon>Burkholderiales</taxon>
        <taxon>Oxalobacteraceae</taxon>
        <taxon>Telluria group</taxon>
        <taxon>Duganella</taxon>
    </lineage>
</organism>
<protein>
    <submittedName>
        <fullName evidence="8">Methyl-accepting chemotaxis protein</fullName>
    </submittedName>
</protein>
<dbReference type="SUPFAM" id="SSF58104">
    <property type="entry name" value="Methyl-accepting chemotaxis protein (MCP) signaling domain"/>
    <property type="match status" value="1"/>
</dbReference>
<evidence type="ECO:0000256" key="1">
    <source>
        <dbReference type="ARBA" id="ARBA00004370"/>
    </source>
</evidence>
<dbReference type="FunFam" id="1.10.287.950:FF:000001">
    <property type="entry name" value="Methyl-accepting chemotaxis sensory transducer"/>
    <property type="match status" value="1"/>
</dbReference>
<name>A0A1M7PHG9_9BURK</name>
<dbReference type="GO" id="GO:0007165">
    <property type="term" value="P:signal transduction"/>
    <property type="evidence" value="ECO:0007669"/>
    <property type="project" value="UniProtKB-KW"/>
</dbReference>
<dbReference type="CDD" id="cd11386">
    <property type="entry name" value="MCP_signal"/>
    <property type="match status" value="1"/>
</dbReference>
<dbReference type="PANTHER" id="PTHR43531">
    <property type="entry name" value="PROTEIN ICFG"/>
    <property type="match status" value="1"/>
</dbReference>
<evidence type="ECO:0000256" key="3">
    <source>
        <dbReference type="ARBA" id="ARBA00029447"/>
    </source>
</evidence>
<dbReference type="InterPro" id="IPR024478">
    <property type="entry name" value="HlyB_4HB_MCP"/>
</dbReference>
<keyword evidence="6" id="KW-1133">Transmembrane helix</keyword>
<dbReference type="STRING" id="551987.SAMN05192549_10583"/>
<dbReference type="PANTHER" id="PTHR43531:SF14">
    <property type="entry name" value="METHYL-ACCEPTING CHEMOTAXIS PROTEIN I-RELATED"/>
    <property type="match status" value="1"/>
</dbReference>
<dbReference type="GO" id="GO:0006935">
    <property type="term" value="P:chemotaxis"/>
    <property type="evidence" value="ECO:0007669"/>
    <property type="project" value="TreeGrafter"/>
</dbReference>
<dbReference type="AlphaFoldDB" id="A0A1M7PHG9"/>